<keyword evidence="3" id="KW-0479">Metal-binding</keyword>
<dbReference type="GO" id="GO:0006979">
    <property type="term" value="P:response to oxidative stress"/>
    <property type="evidence" value="ECO:0007669"/>
    <property type="project" value="TreeGrafter"/>
</dbReference>
<dbReference type="Pfam" id="PF01558">
    <property type="entry name" value="POR"/>
    <property type="match status" value="1"/>
</dbReference>
<dbReference type="InterPro" id="IPR033412">
    <property type="entry name" value="PFOR_II"/>
</dbReference>
<dbReference type="Pfam" id="PF02775">
    <property type="entry name" value="TPP_enzyme_C"/>
    <property type="match status" value="1"/>
</dbReference>
<dbReference type="Gene3D" id="3.30.70.20">
    <property type="match status" value="1"/>
</dbReference>
<evidence type="ECO:0000313" key="10">
    <source>
        <dbReference type="EMBL" id="SUZ81770.1"/>
    </source>
</evidence>
<keyword evidence="4" id="KW-0249">Electron transport</keyword>
<dbReference type="InterPro" id="IPR002869">
    <property type="entry name" value="Pyrv_flavodox_OxRed_cen"/>
</dbReference>
<evidence type="ECO:0000256" key="5">
    <source>
        <dbReference type="ARBA" id="ARBA00023002"/>
    </source>
</evidence>
<organism evidence="10">
    <name type="scientific">marine metagenome</name>
    <dbReference type="NCBI Taxonomy" id="408172"/>
    <lineage>
        <taxon>unclassified sequences</taxon>
        <taxon>metagenomes</taxon>
        <taxon>ecological metagenomes</taxon>
    </lineage>
</organism>
<dbReference type="InterPro" id="IPR050722">
    <property type="entry name" value="Pyruvate:ferred/Flavod_OxRd"/>
</dbReference>
<dbReference type="Gene3D" id="3.40.50.970">
    <property type="match status" value="2"/>
</dbReference>
<keyword evidence="5" id="KW-0560">Oxidoreductase</keyword>
<dbReference type="InterPro" id="IPR029061">
    <property type="entry name" value="THDP-binding"/>
</dbReference>
<keyword evidence="8" id="KW-0175">Coiled coil</keyword>
<feature type="domain" description="4Fe-4S ferredoxin-type" evidence="9">
    <location>
        <begin position="735"/>
        <end position="764"/>
    </location>
</feature>
<evidence type="ECO:0000256" key="8">
    <source>
        <dbReference type="SAM" id="Coils"/>
    </source>
</evidence>
<dbReference type="CDD" id="cd07034">
    <property type="entry name" value="TPP_PYR_PFOR_IOR-alpha_like"/>
    <property type="match status" value="1"/>
</dbReference>
<proteinExistence type="predicted"/>
<dbReference type="InterPro" id="IPR017896">
    <property type="entry name" value="4Fe4S_Fe-S-bd"/>
</dbReference>
<dbReference type="Gene3D" id="4.10.780.10">
    <property type="entry name" value="Pyruvate-flavodoxin oxidoreductase, EKR domain"/>
    <property type="match status" value="1"/>
</dbReference>
<dbReference type="SUPFAM" id="SSF52922">
    <property type="entry name" value="TK C-terminal domain-like"/>
    <property type="match status" value="1"/>
</dbReference>
<keyword evidence="6" id="KW-0408">Iron</keyword>
<dbReference type="FunFam" id="3.40.50.970:FF:000012">
    <property type="entry name" value="Pyruvate:ferredoxin (Flavodoxin) oxidoreductase"/>
    <property type="match status" value="1"/>
</dbReference>
<dbReference type="GO" id="GO:0016903">
    <property type="term" value="F:oxidoreductase activity, acting on the aldehyde or oxo group of donors"/>
    <property type="evidence" value="ECO:0007669"/>
    <property type="project" value="InterPro"/>
</dbReference>
<keyword evidence="7" id="KW-0411">Iron-sulfur</keyword>
<dbReference type="InterPro" id="IPR009014">
    <property type="entry name" value="Transketo_C/PFOR_II"/>
</dbReference>
<dbReference type="InterPro" id="IPR011766">
    <property type="entry name" value="TPP_enzyme_TPP-bd"/>
</dbReference>
<gene>
    <name evidence="10" type="ORF">METZ01_LOCUS34624</name>
</gene>
<dbReference type="PROSITE" id="PS00198">
    <property type="entry name" value="4FE4S_FER_1"/>
    <property type="match status" value="2"/>
</dbReference>
<accession>A0A381QRM8</accession>
<feature type="domain" description="4Fe-4S ferredoxin-type" evidence="9">
    <location>
        <begin position="679"/>
        <end position="708"/>
    </location>
</feature>
<dbReference type="PANTHER" id="PTHR32154">
    <property type="entry name" value="PYRUVATE-FLAVODOXIN OXIDOREDUCTASE-RELATED"/>
    <property type="match status" value="1"/>
</dbReference>
<protein>
    <recommendedName>
        <fullName evidence="9">4Fe-4S ferredoxin-type domain-containing protein</fullName>
    </recommendedName>
</protein>
<sequence>MDGSEATVRVAYKTNEVCAIFPITPSSAMAELADFWAASGQTNIWGNIPTVAELQSEGGAAGTVHGALQTGALSTTFTSSQGLLLMIPNMYKIAGELSSTVFHVAARSLAAQGLSIFGDHQDVMAVRATGFAQLASNSVQETQDMALVAQVSTLRSRIPFIHFFDGFRTSHELNKIWVLSDYEIREMMDDRYVWEHRSRALNPDKPVMRGTAQNPDTYFQARETVNPYYSQVPVIVQEEMDRFAKITGREYKLFDYFGADDAERVLILMGSGVQTVKAMAKILLEQGEKVGVLAVRLFRPFSTEHFLTALPKTAEHIAVLDRTKEPGSAGEPLYLDVVTQISQAFASGSLSIMPKIIGGRYGLSSKEFTPAMVKRIFEELSSKNPKNGFTIGITDDVSHTSLDYDYELDIEPDSVKRCLFFGVGGDGTVGAAKNNIKIIGKEEHLQAQGFFFYDSKKAGSQTVSHLRFGPDIIDSPWLISNASFIACHNYPYMASVDMLKHLVEGGTFLLNAPHKPHDIWHRIPSHVQRQMIEKKVNFYAINAAKVARAAGMGRRVNTVMQTCFFAISGVLQREEAIEKIKGSVEKTYTSKGPEVVQKNFDAIDKALENLQKIDIPNAVDSGKEVQANPVEKQAPKFVQEVTMEMMKGRGNLIPVSVLPPDGTYPTGTTRYDKSNLAQTIPVWEPDVCIQCGNCVMVCPHSAIRAKFYHKDTLVDAPEEFKSTGVEARGFPETRYTLQVYPEDCTGCTVCVDACPVRTETPNGPRAINMLPHYEHLREEKIRVDYFDSIPYNDRARVDFSNVRGVQFLEPLFEFSSACAGCGETPYLRLITQLFGDRLMVANATGCSSIFGGNLPTTPWSKNAAGRGPAWSNSLFEDNAEFGFGYRITADKHLDLAKRELESLRDEIGSQLVEDLTHAPQKLESQICAQRERLLILKEQLELMNDPRAQNLLSVADHLVRRSIWIVGGDGWAYDIGAGGLDHVLGSGVDVNILVLDTEVYSNTGGQQSKATPLGAAAKFASGGKNVSKKDLALQAISYDNVYVARVALGANSQQTLEAFREAEAYSGTSIIIAFSPCIAHGYDLEESLTQEQNAVRSGYWPLFRYNPELRNGARNPFILDSTRPDIAFKEYADKETRFSGIGRTDPQEGARLMAMAQDMINHKWGIYEEMATRDSSEMETPAK</sequence>
<keyword evidence="2" id="KW-0004">4Fe-4S</keyword>
<dbReference type="FunFam" id="3.40.920.10:FF:000001">
    <property type="entry name" value="Pyruvate:ferredoxin (Flavodoxin) oxidoreductase"/>
    <property type="match status" value="1"/>
</dbReference>
<evidence type="ECO:0000256" key="2">
    <source>
        <dbReference type="ARBA" id="ARBA00022485"/>
    </source>
</evidence>
<dbReference type="CDD" id="cd03377">
    <property type="entry name" value="TPP_PFOR_PNO"/>
    <property type="match status" value="1"/>
</dbReference>
<dbReference type="PIRSF" id="PIRSF000159">
    <property type="entry name" value="NifJ"/>
    <property type="match status" value="1"/>
</dbReference>
<dbReference type="FunFam" id="3.40.50.920:FF:000007">
    <property type="entry name" value="Pyruvate:ferredoxin (Flavodoxin) oxidoreductase"/>
    <property type="match status" value="1"/>
</dbReference>
<evidence type="ECO:0000259" key="9">
    <source>
        <dbReference type="PROSITE" id="PS51379"/>
    </source>
</evidence>
<evidence type="ECO:0000256" key="7">
    <source>
        <dbReference type="ARBA" id="ARBA00023014"/>
    </source>
</evidence>
<dbReference type="AlphaFoldDB" id="A0A381QRM8"/>
<evidence type="ECO:0000256" key="6">
    <source>
        <dbReference type="ARBA" id="ARBA00023004"/>
    </source>
</evidence>
<dbReference type="GO" id="GO:0005506">
    <property type="term" value="F:iron ion binding"/>
    <property type="evidence" value="ECO:0007669"/>
    <property type="project" value="InterPro"/>
</dbReference>
<dbReference type="SUPFAM" id="SSF53323">
    <property type="entry name" value="Pyruvate-ferredoxin oxidoreductase, PFOR, domain III"/>
    <property type="match status" value="1"/>
</dbReference>
<dbReference type="NCBIfam" id="TIGR02176">
    <property type="entry name" value="pyruv_ox_red"/>
    <property type="match status" value="1"/>
</dbReference>
<dbReference type="PANTHER" id="PTHR32154:SF0">
    <property type="entry name" value="PYRUVATE-FLAVODOXIN OXIDOREDUCTASE-RELATED"/>
    <property type="match status" value="1"/>
</dbReference>
<evidence type="ECO:0000256" key="3">
    <source>
        <dbReference type="ARBA" id="ARBA00022723"/>
    </source>
</evidence>
<reference evidence="10" key="1">
    <citation type="submission" date="2018-05" db="EMBL/GenBank/DDBJ databases">
        <authorList>
            <person name="Lanie J.A."/>
            <person name="Ng W.-L."/>
            <person name="Kazmierczak K.M."/>
            <person name="Andrzejewski T.M."/>
            <person name="Davidsen T.M."/>
            <person name="Wayne K.J."/>
            <person name="Tettelin H."/>
            <person name="Glass J.I."/>
            <person name="Rusch D."/>
            <person name="Podicherti R."/>
            <person name="Tsui H.-C.T."/>
            <person name="Winkler M.E."/>
        </authorList>
    </citation>
    <scope>NUCLEOTIDE SEQUENCE</scope>
</reference>
<dbReference type="Pfam" id="PF17147">
    <property type="entry name" value="PFOR_II"/>
    <property type="match status" value="1"/>
</dbReference>
<dbReference type="InterPro" id="IPR011895">
    <property type="entry name" value="Pyrv_flavodox_OxRed"/>
</dbReference>
<dbReference type="PROSITE" id="PS51379">
    <property type="entry name" value="4FE4S_FER_2"/>
    <property type="match status" value="2"/>
</dbReference>
<dbReference type="InterPro" id="IPR017900">
    <property type="entry name" value="4Fe4S_Fe_S_CS"/>
</dbReference>
<dbReference type="SUPFAM" id="SSF54862">
    <property type="entry name" value="4Fe-4S ferredoxins"/>
    <property type="match status" value="1"/>
</dbReference>
<dbReference type="GO" id="GO:0051539">
    <property type="term" value="F:4 iron, 4 sulfur cluster binding"/>
    <property type="evidence" value="ECO:0007669"/>
    <property type="project" value="UniProtKB-KW"/>
</dbReference>
<name>A0A381QRM8_9ZZZZ</name>
<dbReference type="InterPro" id="IPR019456">
    <property type="entry name" value="Pyrv-flavodox_OxRtase_EKR"/>
</dbReference>
<evidence type="ECO:0000256" key="1">
    <source>
        <dbReference type="ARBA" id="ARBA00022448"/>
    </source>
</evidence>
<dbReference type="InterPro" id="IPR002880">
    <property type="entry name" value="Pyrv_Fd/Flavodoxin_OxRdtase_N"/>
</dbReference>
<dbReference type="Gene3D" id="3.40.50.920">
    <property type="match status" value="1"/>
</dbReference>
<keyword evidence="1" id="KW-0813">Transport</keyword>
<dbReference type="SMART" id="SM00890">
    <property type="entry name" value="EKR"/>
    <property type="match status" value="1"/>
</dbReference>
<dbReference type="SUPFAM" id="SSF52518">
    <property type="entry name" value="Thiamin diphosphate-binding fold (THDP-binding)"/>
    <property type="match status" value="2"/>
</dbReference>
<dbReference type="Pfam" id="PF01855">
    <property type="entry name" value="POR_N"/>
    <property type="match status" value="1"/>
</dbReference>
<dbReference type="Pfam" id="PF10371">
    <property type="entry name" value="EKR"/>
    <property type="match status" value="1"/>
</dbReference>
<feature type="coiled-coil region" evidence="8">
    <location>
        <begin position="886"/>
        <end position="913"/>
    </location>
</feature>
<dbReference type="Gene3D" id="3.40.920.10">
    <property type="entry name" value="Pyruvate-ferredoxin oxidoreductase, PFOR, domain III"/>
    <property type="match status" value="1"/>
</dbReference>
<dbReference type="InterPro" id="IPR037112">
    <property type="entry name" value="Pyrv-flavodox_OxR_EKR_sf"/>
</dbReference>
<dbReference type="InterPro" id="IPR019752">
    <property type="entry name" value="Pyrv/ketoisovalerate_OxRed_cat"/>
</dbReference>
<dbReference type="GO" id="GO:0022900">
    <property type="term" value="P:electron transport chain"/>
    <property type="evidence" value="ECO:0007669"/>
    <property type="project" value="InterPro"/>
</dbReference>
<dbReference type="GO" id="GO:0030976">
    <property type="term" value="F:thiamine pyrophosphate binding"/>
    <property type="evidence" value="ECO:0007669"/>
    <property type="project" value="InterPro"/>
</dbReference>
<evidence type="ECO:0000256" key="4">
    <source>
        <dbReference type="ARBA" id="ARBA00022982"/>
    </source>
</evidence>
<dbReference type="FunFam" id="3.30.70.20:FF:000022">
    <property type="entry name" value="Pyruvate:ferredoxin (Flavodoxin) oxidoreductase"/>
    <property type="match status" value="1"/>
</dbReference>
<dbReference type="Pfam" id="PF12838">
    <property type="entry name" value="Fer4_7"/>
    <property type="match status" value="1"/>
</dbReference>
<dbReference type="EMBL" id="UINC01001482">
    <property type="protein sequence ID" value="SUZ81770.1"/>
    <property type="molecule type" value="Genomic_DNA"/>
</dbReference>